<organism evidence="1 2">
    <name type="scientific">Dehalobacterium formicoaceticum</name>
    <dbReference type="NCBI Taxonomy" id="51515"/>
    <lineage>
        <taxon>Bacteria</taxon>
        <taxon>Bacillati</taxon>
        <taxon>Bacillota</taxon>
        <taxon>Clostridia</taxon>
        <taxon>Eubacteriales</taxon>
        <taxon>Peptococcaceae</taxon>
        <taxon>Dehalobacterium</taxon>
    </lineage>
</organism>
<sequence>MHDTFLNERIFETLLKLCRENKILKLNKVHIAVHTDSHISENSLREHFCEGNSEGSDLLGAWTEIIIEKQDVGKLNAVIKSIEGESTDV</sequence>
<dbReference type="EMBL" id="JANPWE010000008">
    <property type="protein sequence ID" value="MCR6546599.1"/>
    <property type="molecule type" value="Genomic_DNA"/>
</dbReference>
<dbReference type="Proteomes" id="UP001524944">
    <property type="component" value="Unassembled WGS sequence"/>
</dbReference>
<evidence type="ECO:0000313" key="2">
    <source>
        <dbReference type="Proteomes" id="UP001524944"/>
    </source>
</evidence>
<reference evidence="1 2" key="1">
    <citation type="submission" date="2022-08" db="EMBL/GenBank/DDBJ databases">
        <title>Proteogenomics of the novel Dehalobacterium formicoaceticum strain EZ94 highlights a key role of methyltransferases during anaerobic dichloromethane degradation.</title>
        <authorList>
            <person name="Wasmund K."/>
        </authorList>
    </citation>
    <scope>NUCLEOTIDE SEQUENCE [LARGE SCALE GENOMIC DNA]</scope>
    <source>
        <strain evidence="1 2">EZ94</strain>
    </source>
</reference>
<keyword evidence="2" id="KW-1185">Reference proteome</keyword>
<evidence type="ECO:0000313" key="1">
    <source>
        <dbReference type="EMBL" id="MCR6546599.1"/>
    </source>
</evidence>
<proteinExistence type="predicted"/>
<protein>
    <submittedName>
        <fullName evidence="1">Uncharacterized protein</fullName>
    </submittedName>
</protein>
<name>A0ABT1Y6U6_9FIRM</name>
<gene>
    <name evidence="1" type="ORF">NVS47_13940</name>
</gene>
<comment type="caution">
    <text evidence="1">The sequence shown here is derived from an EMBL/GenBank/DDBJ whole genome shotgun (WGS) entry which is preliminary data.</text>
</comment>
<dbReference type="RefSeq" id="WP_089610651.1">
    <property type="nucleotide sequence ID" value="NZ_CP022121.1"/>
</dbReference>
<accession>A0ABT1Y6U6</accession>
<dbReference type="Gene3D" id="3.30.2320.50">
    <property type="match status" value="1"/>
</dbReference>